<comment type="caution">
    <text evidence="3">The sequence shown here is derived from an EMBL/GenBank/DDBJ whole genome shotgun (WGS) entry which is preliminary data.</text>
</comment>
<dbReference type="InterPro" id="IPR027417">
    <property type="entry name" value="P-loop_NTPase"/>
</dbReference>
<dbReference type="SUPFAM" id="SSF52540">
    <property type="entry name" value="P-loop containing nucleoside triphosphate hydrolases"/>
    <property type="match status" value="2"/>
</dbReference>
<evidence type="ECO:0000313" key="3">
    <source>
        <dbReference type="EMBL" id="RCX20852.1"/>
    </source>
</evidence>
<dbReference type="RefSeq" id="WP_170137970.1">
    <property type="nucleotide sequence ID" value="NZ_QPJT01000001.1"/>
</dbReference>
<organism evidence="3 4">
    <name type="scientific">Anaerobacterium chartisolvens</name>
    <dbReference type="NCBI Taxonomy" id="1297424"/>
    <lineage>
        <taxon>Bacteria</taxon>
        <taxon>Bacillati</taxon>
        <taxon>Bacillota</taxon>
        <taxon>Clostridia</taxon>
        <taxon>Eubacteriales</taxon>
        <taxon>Oscillospiraceae</taxon>
        <taxon>Anaerobacterium</taxon>
    </lineage>
</organism>
<dbReference type="Gene3D" id="3.40.50.10810">
    <property type="entry name" value="Tandem AAA-ATPase domain"/>
    <property type="match status" value="1"/>
</dbReference>
<dbReference type="PANTHER" id="PTHR10799">
    <property type="entry name" value="SNF2/RAD54 HELICASE FAMILY"/>
    <property type="match status" value="1"/>
</dbReference>
<dbReference type="Pfam" id="PF00271">
    <property type="entry name" value="Helicase_C"/>
    <property type="match status" value="1"/>
</dbReference>
<dbReference type="Pfam" id="PF00176">
    <property type="entry name" value="SNF2-rel_dom"/>
    <property type="match status" value="1"/>
</dbReference>
<dbReference type="InterPro" id="IPR038718">
    <property type="entry name" value="SNF2-like_sf"/>
</dbReference>
<gene>
    <name evidence="3" type="ORF">DFR58_10154</name>
</gene>
<dbReference type="EMBL" id="QPJT01000001">
    <property type="protein sequence ID" value="RCX20852.1"/>
    <property type="molecule type" value="Genomic_DNA"/>
</dbReference>
<feature type="domain" description="Helicase C-terminal" evidence="2">
    <location>
        <begin position="262"/>
        <end position="414"/>
    </location>
</feature>
<accession>A0A369BH21</accession>
<evidence type="ECO:0000313" key="4">
    <source>
        <dbReference type="Proteomes" id="UP000253034"/>
    </source>
</evidence>
<dbReference type="GO" id="GO:0016787">
    <property type="term" value="F:hydrolase activity"/>
    <property type="evidence" value="ECO:0007669"/>
    <property type="project" value="UniProtKB-KW"/>
</dbReference>
<proteinExistence type="predicted"/>
<sequence length="442" mass="51534">MEPGTGKTRIALQLIYNRLLKGKINNVIWLCPCSVKEDMQFNISGHISDASIIHIYGIESLSQSDRLYFKLLDMAAKTKSYLVVDESDLAKNHFAKRTRRIERLAELCPYRIILNGTPVSKSEADLFAQWYILDKRILGYNSFWSFAANHIEYDEYGRPRRCLNVDYLSRKIEPYTYTVTKKECLALPEKRYMQRSFSLTQEQAQHYEETKDMLLSNVDEFDSTTIYKLFTGLQLICSGKHVLRINPLISKPFFDNPHDNPRIQTLLEVLNSFENEKVIVWCKYKHEIDEIKQVLTQAFSPEVITEFHGGIGLKSRYKQLERFRDTANFLLANKTCGGYGLNLQFCNNSVYYSNDFNWATRSQSEDRIHRIGQDKEVNLFDICARSKIDTRILKNLWRKESLSDSFKDELRNGRGLSKWIDGIEEKGYDTDRIEQTGETVCT</sequence>
<dbReference type="InterPro" id="IPR001650">
    <property type="entry name" value="Helicase_C-like"/>
</dbReference>
<dbReference type="Gene3D" id="3.40.50.300">
    <property type="entry name" value="P-loop containing nucleotide triphosphate hydrolases"/>
    <property type="match status" value="1"/>
</dbReference>
<dbReference type="AlphaFoldDB" id="A0A369BH21"/>
<evidence type="ECO:0000259" key="2">
    <source>
        <dbReference type="PROSITE" id="PS51194"/>
    </source>
</evidence>
<dbReference type="PROSITE" id="PS51194">
    <property type="entry name" value="HELICASE_CTER"/>
    <property type="match status" value="1"/>
</dbReference>
<name>A0A369BH21_9FIRM</name>
<dbReference type="InterPro" id="IPR000330">
    <property type="entry name" value="SNF2_N"/>
</dbReference>
<dbReference type="Proteomes" id="UP000253034">
    <property type="component" value="Unassembled WGS sequence"/>
</dbReference>
<keyword evidence="4" id="KW-1185">Reference proteome</keyword>
<protein>
    <submittedName>
        <fullName evidence="3">SNF2 domain-containing protein</fullName>
    </submittedName>
</protein>
<dbReference type="GO" id="GO:0005524">
    <property type="term" value="F:ATP binding"/>
    <property type="evidence" value="ECO:0007669"/>
    <property type="project" value="InterPro"/>
</dbReference>
<keyword evidence="1" id="KW-0378">Hydrolase</keyword>
<dbReference type="InterPro" id="IPR049730">
    <property type="entry name" value="SNF2/RAD54-like_C"/>
</dbReference>
<dbReference type="CDD" id="cd18793">
    <property type="entry name" value="SF2_C_SNF"/>
    <property type="match status" value="1"/>
</dbReference>
<evidence type="ECO:0000256" key="1">
    <source>
        <dbReference type="ARBA" id="ARBA00022801"/>
    </source>
</evidence>
<reference evidence="3 4" key="1">
    <citation type="submission" date="2018-07" db="EMBL/GenBank/DDBJ databases">
        <title>Genomic Encyclopedia of Type Strains, Phase IV (KMG-IV): sequencing the most valuable type-strain genomes for metagenomic binning, comparative biology and taxonomic classification.</title>
        <authorList>
            <person name="Goeker M."/>
        </authorList>
    </citation>
    <scope>NUCLEOTIDE SEQUENCE [LARGE SCALE GENOMIC DNA]</scope>
    <source>
        <strain evidence="3 4">DSM 27016</strain>
    </source>
</reference>